<reference evidence="2" key="1">
    <citation type="submission" date="2019-04" db="EMBL/GenBank/DDBJ databases">
        <title>Evolution of Biomass-Degrading Anaerobic Consortia Revealed by Metagenomics.</title>
        <authorList>
            <person name="Peng X."/>
        </authorList>
    </citation>
    <scope>NUCLEOTIDE SEQUENCE</scope>
    <source>
        <strain evidence="2">SIG12</strain>
    </source>
</reference>
<comment type="caution">
    <text evidence="2">The sequence shown here is derived from an EMBL/GenBank/DDBJ whole genome shotgun (WGS) entry which is preliminary data.</text>
</comment>
<dbReference type="InterPro" id="IPR025098">
    <property type="entry name" value="DUF4013"/>
</dbReference>
<accession>A0A8T3VIU5</accession>
<dbReference type="Proteomes" id="UP000762703">
    <property type="component" value="Unassembled WGS sequence"/>
</dbReference>
<gene>
    <name evidence="2" type="ORF">E7Z73_05665</name>
</gene>
<keyword evidence="1" id="KW-0812">Transmembrane</keyword>
<name>A0A8T3VIU5_9EURY</name>
<feature type="transmembrane region" description="Helical" evidence="1">
    <location>
        <begin position="196"/>
        <end position="219"/>
    </location>
</feature>
<evidence type="ECO:0000313" key="2">
    <source>
        <dbReference type="EMBL" id="MBE6505213.1"/>
    </source>
</evidence>
<dbReference type="RefSeq" id="WP_303736853.1">
    <property type="nucleotide sequence ID" value="NZ_SUTE01000042.1"/>
</dbReference>
<feature type="transmembrane region" description="Helical" evidence="1">
    <location>
        <begin position="156"/>
        <end position="184"/>
    </location>
</feature>
<feature type="transmembrane region" description="Helical" evidence="1">
    <location>
        <begin position="20"/>
        <end position="44"/>
    </location>
</feature>
<proteinExistence type="predicted"/>
<keyword evidence="1" id="KW-0472">Membrane</keyword>
<sequence length="235" mass="25777">MILDLYKDSFEFASKKISILLVLGVLSFFSILIIPLIFVYGYGYRVIKMSTQSMINGEDEPPEFGEYTKMFIDGLRYILVYLAYLIIPIIIISISIMGGSINGVLFLIGVILMIICMLIAYLAIPNMAANDDSISAAFAFSDLLDVVRSIGYLRFILTYIGIALIALAIVLVATLIIIFIFGVLGVASLSISGRGAGAVSLFATIIFNFVMFFLVAPYISLFKDRCQGLIYSIGS</sequence>
<protein>
    <submittedName>
        <fullName evidence="2">DUF4013 domain-containing protein</fullName>
    </submittedName>
</protein>
<keyword evidence="1" id="KW-1133">Transmembrane helix</keyword>
<feature type="transmembrane region" description="Helical" evidence="1">
    <location>
        <begin position="78"/>
        <end position="98"/>
    </location>
</feature>
<dbReference type="EMBL" id="SUTE01000042">
    <property type="protein sequence ID" value="MBE6505213.1"/>
    <property type="molecule type" value="Genomic_DNA"/>
</dbReference>
<dbReference type="AlphaFoldDB" id="A0A8T3VIU5"/>
<evidence type="ECO:0000256" key="1">
    <source>
        <dbReference type="SAM" id="Phobius"/>
    </source>
</evidence>
<feature type="transmembrane region" description="Helical" evidence="1">
    <location>
        <begin position="104"/>
        <end position="124"/>
    </location>
</feature>
<evidence type="ECO:0000313" key="3">
    <source>
        <dbReference type="Proteomes" id="UP000762703"/>
    </source>
</evidence>
<dbReference type="Pfam" id="PF13197">
    <property type="entry name" value="DUF4013"/>
    <property type="match status" value="1"/>
</dbReference>
<organism evidence="2 3">
    <name type="scientific">Methanobrevibacter millerae</name>
    <dbReference type="NCBI Taxonomy" id="230361"/>
    <lineage>
        <taxon>Archaea</taxon>
        <taxon>Methanobacteriati</taxon>
        <taxon>Methanobacteriota</taxon>
        <taxon>Methanomada group</taxon>
        <taxon>Methanobacteria</taxon>
        <taxon>Methanobacteriales</taxon>
        <taxon>Methanobacteriaceae</taxon>
        <taxon>Methanobrevibacter</taxon>
    </lineage>
</organism>